<evidence type="ECO:0000259" key="1">
    <source>
        <dbReference type="Pfam" id="PF02900"/>
    </source>
</evidence>
<keyword evidence="3" id="KW-1185">Reference proteome</keyword>
<dbReference type="Gene3D" id="3.40.830.10">
    <property type="entry name" value="LigB-like"/>
    <property type="match status" value="1"/>
</dbReference>
<gene>
    <name evidence="2" type="ORF">GCM10007304_48460</name>
</gene>
<dbReference type="GO" id="GO:0008198">
    <property type="term" value="F:ferrous iron binding"/>
    <property type="evidence" value="ECO:0007669"/>
    <property type="project" value="InterPro"/>
</dbReference>
<name>A0A917G923_9NOCA</name>
<dbReference type="InterPro" id="IPR004183">
    <property type="entry name" value="Xdiol_dOase_suB"/>
</dbReference>
<dbReference type="Proteomes" id="UP000654257">
    <property type="component" value="Unassembled WGS sequence"/>
</dbReference>
<feature type="domain" description="Extradiol ring-cleavage dioxygenase class III enzyme subunit B" evidence="1">
    <location>
        <begin position="78"/>
        <end position="299"/>
    </location>
</feature>
<dbReference type="GO" id="GO:0016702">
    <property type="term" value="F:oxidoreductase activity, acting on single donors with incorporation of molecular oxygen, incorporation of two atoms of oxygen"/>
    <property type="evidence" value="ECO:0007669"/>
    <property type="project" value="UniProtKB-ARBA"/>
</dbReference>
<protein>
    <recommendedName>
        <fullName evidence="1">Extradiol ring-cleavage dioxygenase class III enzyme subunit B domain-containing protein</fullName>
    </recommendedName>
</protein>
<dbReference type="Pfam" id="PF02900">
    <property type="entry name" value="LigB"/>
    <property type="match status" value="1"/>
</dbReference>
<dbReference type="RefSeq" id="WP_188547910.1">
    <property type="nucleotide sequence ID" value="NZ_BMCU01000008.1"/>
</dbReference>
<dbReference type="AlphaFoldDB" id="A0A917G923"/>
<accession>A0A917G923</accession>
<dbReference type="SUPFAM" id="SSF53213">
    <property type="entry name" value="LigB-like"/>
    <property type="match status" value="1"/>
</dbReference>
<reference evidence="2" key="1">
    <citation type="journal article" date="2014" name="Int. J. Syst. Evol. Microbiol.">
        <title>Complete genome sequence of Corynebacterium casei LMG S-19264T (=DSM 44701T), isolated from a smear-ripened cheese.</title>
        <authorList>
            <consortium name="US DOE Joint Genome Institute (JGI-PGF)"/>
            <person name="Walter F."/>
            <person name="Albersmeier A."/>
            <person name="Kalinowski J."/>
            <person name="Ruckert C."/>
        </authorList>
    </citation>
    <scope>NUCLEOTIDE SEQUENCE</scope>
    <source>
        <strain evidence="2">CCM 7905</strain>
    </source>
</reference>
<evidence type="ECO:0000313" key="2">
    <source>
        <dbReference type="EMBL" id="GGG28894.1"/>
    </source>
</evidence>
<organism evidence="2 3">
    <name type="scientific">Rhodococcoides trifolii</name>
    <dbReference type="NCBI Taxonomy" id="908250"/>
    <lineage>
        <taxon>Bacteria</taxon>
        <taxon>Bacillati</taxon>
        <taxon>Actinomycetota</taxon>
        <taxon>Actinomycetes</taxon>
        <taxon>Mycobacteriales</taxon>
        <taxon>Nocardiaceae</taxon>
        <taxon>Rhodococcoides</taxon>
    </lineage>
</organism>
<evidence type="ECO:0000313" key="3">
    <source>
        <dbReference type="Proteomes" id="UP000654257"/>
    </source>
</evidence>
<sequence length="327" mass="35850">MSRIVAVVGTSHSPMLGMEPERMWNLRAENDAAGEYDLYDRRGAVRTFEELVAAADGRYDDELSLQTWNAKYDAASACVDRLRKDLIALEPDLLIVIGDDQEELFTARNQPAIAVYHGEKIETHKPIEMGNALLSQVQRNLGMDGEIYPAHPTAALHVIEELISRDFDIASSSETETEGGFGHAFAWVVGKMLKNVTIPMVPVLINTYFPPNQPTPGRCYDLGRALAGAVDSLPGDLRVAVVASGGLSHFVVDDELDRRILDAMIDHDEATLRALPVEQLNSGTSEVRNWIAAAGAAQDLDHRWSEYIPAWRSPAGTGIGLAFGLWT</sequence>
<reference evidence="2" key="2">
    <citation type="submission" date="2020-09" db="EMBL/GenBank/DDBJ databases">
        <authorList>
            <person name="Sun Q."/>
            <person name="Sedlacek I."/>
        </authorList>
    </citation>
    <scope>NUCLEOTIDE SEQUENCE</scope>
    <source>
        <strain evidence="2">CCM 7905</strain>
    </source>
</reference>
<proteinExistence type="predicted"/>
<dbReference type="EMBL" id="BMCU01000008">
    <property type="protein sequence ID" value="GGG28894.1"/>
    <property type="molecule type" value="Genomic_DNA"/>
</dbReference>
<comment type="caution">
    <text evidence="2">The sequence shown here is derived from an EMBL/GenBank/DDBJ whole genome shotgun (WGS) entry which is preliminary data.</text>
</comment>